<organism evidence="3 4">
    <name type="scientific">Algoriphagus zhangzhouensis</name>
    <dbReference type="NCBI Taxonomy" id="1073327"/>
    <lineage>
        <taxon>Bacteria</taxon>
        <taxon>Pseudomonadati</taxon>
        <taxon>Bacteroidota</taxon>
        <taxon>Cytophagia</taxon>
        <taxon>Cytophagales</taxon>
        <taxon>Cyclobacteriaceae</taxon>
        <taxon>Algoriphagus</taxon>
    </lineage>
</organism>
<protein>
    <recommendedName>
        <fullName evidence="5">DUF4271 domain-containing protein</fullName>
    </recommendedName>
</protein>
<dbReference type="Pfam" id="PF14093">
    <property type="entry name" value="DUF4271"/>
    <property type="match status" value="1"/>
</dbReference>
<keyword evidence="1" id="KW-0812">Transmembrane</keyword>
<dbReference type="EMBL" id="FRXN01000004">
    <property type="protein sequence ID" value="SHO63739.1"/>
    <property type="molecule type" value="Genomic_DNA"/>
</dbReference>
<keyword evidence="1" id="KW-1133">Transmembrane helix</keyword>
<accession>A0A1M7ZG07</accession>
<sequence>MIKKILLSILYFSFFLSQAELNAQVLEDYSDKWVIGERESWFGSSDRISQAVDLTSFPLSYLYLEIPGETVVFAGEKLWFYAQQDTVWARQVDGIKQELKVDRVNLTLYKEGIGTQDVKFKKILDPKNVSIENQDSTGGLKIRQDKRGDLRDFFVVASLIILILIALYKQAYPYIFRGLSRPRGLLSDDDFSEIGSLQKFFSMDILSFVFLVNLMTSLVATIGFVIFRSDLLLRFLPEGFKYLLIFWLAGAFGLLILTIFKFLGIRIFAYMFDLGKVEFPHFFYLLRLIIWGSMIFLAIAFMFLMNSFFQLENVLELAFRGFFWMYLGGIGVLFLMMMNKLSFKKYHLFTYLCIAELVPFLILAKWVMVLGQ</sequence>
<dbReference type="InterPro" id="IPR025367">
    <property type="entry name" value="DUF4271"/>
</dbReference>
<keyword evidence="4" id="KW-1185">Reference proteome</keyword>
<gene>
    <name evidence="3" type="ORF">SAMN04488108_2901</name>
</gene>
<evidence type="ECO:0000256" key="1">
    <source>
        <dbReference type="SAM" id="Phobius"/>
    </source>
</evidence>
<dbReference type="AlphaFoldDB" id="A0A1M7ZG07"/>
<proteinExistence type="predicted"/>
<feature type="transmembrane region" description="Helical" evidence="1">
    <location>
        <begin position="205"/>
        <end position="227"/>
    </location>
</feature>
<dbReference type="STRING" id="1073327.SAMN04488108_2901"/>
<dbReference type="RefSeq" id="WP_073572546.1">
    <property type="nucleotide sequence ID" value="NZ_FRXN01000004.1"/>
</dbReference>
<evidence type="ECO:0000313" key="3">
    <source>
        <dbReference type="EMBL" id="SHO63739.1"/>
    </source>
</evidence>
<feature type="signal peptide" evidence="2">
    <location>
        <begin position="1"/>
        <end position="19"/>
    </location>
</feature>
<feature type="transmembrane region" description="Helical" evidence="1">
    <location>
        <begin position="348"/>
        <end position="368"/>
    </location>
</feature>
<reference evidence="4" key="1">
    <citation type="submission" date="2016-12" db="EMBL/GenBank/DDBJ databases">
        <authorList>
            <person name="Varghese N."/>
            <person name="Submissions S."/>
        </authorList>
    </citation>
    <scope>NUCLEOTIDE SEQUENCE [LARGE SCALE GENOMIC DNA]</scope>
    <source>
        <strain evidence="4">DSM 25035</strain>
    </source>
</reference>
<keyword evidence="1" id="KW-0472">Membrane</keyword>
<evidence type="ECO:0000256" key="2">
    <source>
        <dbReference type="SAM" id="SignalP"/>
    </source>
</evidence>
<feature type="transmembrane region" description="Helical" evidence="1">
    <location>
        <begin position="284"/>
        <end position="305"/>
    </location>
</feature>
<name>A0A1M7ZG07_9BACT</name>
<dbReference type="Proteomes" id="UP000184609">
    <property type="component" value="Unassembled WGS sequence"/>
</dbReference>
<evidence type="ECO:0008006" key="5">
    <source>
        <dbReference type="Google" id="ProtNLM"/>
    </source>
</evidence>
<feature type="transmembrane region" description="Helical" evidence="1">
    <location>
        <begin position="153"/>
        <end position="171"/>
    </location>
</feature>
<evidence type="ECO:0000313" key="4">
    <source>
        <dbReference type="Proteomes" id="UP000184609"/>
    </source>
</evidence>
<feature type="transmembrane region" description="Helical" evidence="1">
    <location>
        <begin position="239"/>
        <end position="263"/>
    </location>
</feature>
<feature type="transmembrane region" description="Helical" evidence="1">
    <location>
        <begin position="317"/>
        <end position="336"/>
    </location>
</feature>
<dbReference type="OrthoDB" id="975088at2"/>
<feature type="chain" id="PRO_5012771398" description="DUF4271 domain-containing protein" evidence="2">
    <location>
        <begin position="20"/>
        <end position="372"/>
    </location>
</feature>
<keyword evidence="2" id="KW-0732">Signal</keyword>